<dbReference type="PANTHER" id="PTHR37299">
    <property type="entry name" value="TRANSCRIPTIONAL REGULATOR-RELATED"/>
    <property type="match status" value="1"/>
</dbReference>
<feature type="domain" description="Response regulatory" evidence="2">
    <location>
        <begin position="20"/>
        <end position="132"/>
    </location>
</feature>
<dbReference type="GO" id="GO:0003677">
    <property type="term" value="F:DNA binding"/>
    <property type="evidence" value="ECO:0007669"/>
    <property type="project" value="UniProtKB-KW"/>
</dbReference>
<evidence type="ECO:0000313" key="5">
    <source>
        <dbReference type="Proteomes" id="UP000279089"/>
    </source>
</evidence>
<dbReference type="InterPro" id="IPR046947">
    <property type="entry name" value="LytR-like"/>
</dbReference>
<dbReference type="Pfam" id="PF04397">
    <property type="entry name" value="LytTR"/>
    <property type="match status" value="1"/>
</dbReference>
<dbReference type="PANTHER" id="PTHR37299:SF1">
    <property type="entry name" value="STAGE 0 SPORULATION PROTEIN A HOMOLOG"/>
    <property type="match status" value="1"/>
</dbReference>
<evidence type="ECO:0000313" key="4">
    <source>
        <dbReference type="EMBL" id="RPD43076.1"/>
    </source>
</evidence>
<dbReference type="InterPro" id="IPR007492">
    <property type="entry name" value="LytTR_DNA-bd_dom"/>
</dbReference>
<sequence>MAYSRLNSNHAYQIMNRLIRTLIVEDMPVQAADIAAFVGSRPELALSGVASSVEEAIDLIAVHDPDLVLLDVELRGGTGFDILDSLGHWRFKVIFLTAHETFAIRAIRAGALDYLVKPFDRDQFATALGRLADYLPATVGQTAIATEVYRQRPLQRLALREGKILHLLSPAEIYYLEATGEHTVFHLADRQIQVTQRLKEYEDLLPSSNFMRSHQSYLVNLHHVSSLDYSGHLRLRDGVRVPVSERRIQDVADRLKML</sequence>
<dbReference type="SMART" id="SM00850">
    <property type="entry name" value="LytTR"/>
    <property type="match status" value="1"/>
</dbReference>
<reference evidence="5" key="1">
    <citation type="submission" date="2018-11" db="EMBL/GenBank/DDBJ databases">
        <title>Chitinophaga lutea sp.nov., isolate from arsenic contaminated soil.</title>
        <authorList>
            <person name="Zong Y."/>
        </authorList>
    </citation>
    <scope>NUCLEOTIDE SEQUENCE [LARGE SCALE GENOMIC DNA]</scope>
    <source>
        <strain evidence="5">YLT18</strain>
    </source>
</reference>
<dbReference type="Proteomes" id="UP000279089">
    <property type="component" value="Unassembled WGS sequence"/>
</dbReference>
<dbReference type="PROSITE" id="PS50110">
    <property type="entry name" value="RESPONSE_REGULATORY"/>
    <property type="match status" value="1"/>
</dbReference>
<comment type="caution">
    <text evidence="4">The sequence shown here is derived from an EMBL/GenBank/DDBJ whole genome shotgun (WGS) entry which is preliminary data.</text>
</comment>
<dbReference type="SUPFAM" id="SSF52172">
    <property type="entry name" value="CheY-like"/>
    <property type="match status" value="1"/>
</dbReference>
<dbReference type="GO" id="GO:0000156">
    <property type="term" value="F:phosphorelay response regulator activity"/>
    <property type="evidence" value="ECO:0007669"/>
    <property type="project" value="InterPro"/>
</dbReference>
<dbReference type="OrthoDB" id="1646880at2"/>
<dbReference type="Gene3D" id="3.40.50.2300">
    <property type="match status" value="1"/>
</dbReference>
<protein>
    <submittedName>
        <fullName evidence="4">DNA-binding response regulator</fullName>
    </submittedName>
</protein>
<dbReference type="EMBL" id="RMBX01000001">
    <property type="protein sequence ID" value="RPD43076.1"/>
    <property type="molecule type" value="Genomic_DNA"/>
</dbReference>
<proteinExistence type="predicted"/>
<dbReference type="Pfam" id="PF00072">
    <property type="entry name" value="Response_reg"/>
    <property type="match status" value="1"/>
</dbReference>
<accession>A0A3N4MLY0</accession>
<dbReference type="Gene3D" id="2.40.50.1020">
    <property type="entry name" value="LytTr DNA-binding domain"/>
    <property type="match status" value="1"/>
</dbReference>
<evidence type="ECO:0000259" key="2">
    <source>
        <dbReference type="PROSITE" id="PS50110"/>
    </source>
</evidence>
<dbReference type="InterPro" id="IPR001789">
    <property type="entry name" value="Sig_transdc_resp-reg_receiver"/>
</dbReference>
<evidence type="ECO:0000256" key="1">
    <source>
        <dbReference type="PROSITE-ProRule" id="PRU00169"/>
    </source>
</evidence>
<evidence type="ECO:0000259" key="3">
    <source>
        <dbReference type="PROSITE" id="PS50930"/>
    </source>
</evidence>
<keyword evidence="4" id="KW-0238">DNA-binding</keyword>
<dbReference type="PROSITE" id="PS50930">
    <property type="entry name" value="HTH_LYTTR"/>
    <property type="match status" value="1"/>
</dbReference>
<dbReference type="SMART" id="SM00448">
    <property type="entry name" value="REC"/>
    <property type="match status" value="1"/>
</dbReference>
<dbReference type="InterPro" id="IPR011006">
    <property type="entry name" value="CheY-like_superfamily"/>
</dbReference>
<keyword evidence="5" id="KW-1185">Reference proteome</keyword>
<dbReference type="AlphaFoldDB" id="A0A3N4MLY0"/>
<name>A0A3N4MLY0_9BACT</name>
<gene>
    <name evidence="4" type="ORF">EG028_01935</name>
</gene>
<feature type="domain" description="HTH LytTR-type" evidence="3">
    <location>
        <begin position="157"/>
        <end position="257"/>
    </location>
</feature>
<keyword evidence="1" id="KW-0597">Phosphoprotein</keyword>
<feature type="modified residue" description="4-aspartylphosphate" evidence="1">
    <location>
        <position position="71"/>
    </location>
</feature>
<organism evidence="4 5">
    <name type="scientific">Chitinophaga barathri</name>
    <dbReference type="NCBI Taxonomy" id="1647451"/>
    <lineage>
        <taxon>Bacteria</taxon>
        <taxon>Pseudomonadati</taxon>
        <taxon>Bacteroidota</taxon>
        <taxon>Chitinophagia</taxon>
        <taxon>Chitinophagales</taxon>
        <taxon>Chitinophagaceae</taxon>
        <taxon>Chitinophaga</taxon>
    </lineage>
</organism>